<gene>
    <name evidence="2" type="ORF">P8V03_00445</name>
</gene>
<comment type="caution">
    <text evidence="2">The sequence shown here is derived from an EMBL/GenBank/DDBJ whole genome shotgun (WGS) entry which is preliminary data.</text>
</comment>
<dbReference type="Proteomes" id="UP001281656">
    <property type="component" value="Unassembled WGS sequence"/>
</dbReference>
<evidence type="ECO:0000313" key="2">
    <source>
        <dbReference type="EMBL" id="MDW8799618.1"/>
    </source>
</evidence>
<dbReference type="Pfam" id="PF02325">
    <property type="entry name" value="CCB3_YggT"/>
    <property type="match status" value="1"/>
</dbReference>
<feature type="transmembrane region" description="Helical" evidence="1">
    <location>
        <begin position="64"/>
        <end position="85"/>
    </location>
</feature>
<dbReference type="EMBL" id="JARUJP010000001">
    <property type="protein sequence ID" value="MDW8799618.1"/>
    <property type="molecule type" value="Genomic_DNA"/>
</dbReference>
<sequence>MIGNTLAVAVSLLFRFLEGAILLEVILSWIMPGRSNKLTDILSIFTGPFMIPGRKIQEKLMPGFMIDFSPIIALFILDILQRIIYSIL</sequence>
<dbReference type="InterPro" id="IPR003425">
    <property type="entry name" value="CCB3/YggT"/>
</dbReference>
<keyword evidence="1" id="KW-0472">Membrane</keyword>
<accession>A0ABU4JN94</accession>
<proteinExistence type="predicted"/>
<keyword evidence="1" id="KW-0812">Transmembrane</keyword>
<name>A0ABU4JN94_9CLOT</name>
<organism evidence="2 3">
    <name type="scientific">Clostridium tanneri</name>
    <dbReference type="NCBI Taxonomy" id="3037988"/>
    <lineage>
        <taxon>Bacteria</taxon>
        <taxon>Bacillati</taxon>
        <taxon>Bacillota</taxon>
        <taxon>Clostridia</taxon>
        <taxon>Eubacteriales</taxon>
        <taxon>Clostridiaceae</taxon>
        <taxon>Clostridium</taxon>
    </lineage>
</organism>
<evidence type="ECO:0000313" key="3">
    <source>
        <dbReference type="Proteomes" id="UP001281656"/>
    </source>
</evidence>
<protein>
    <submittedName>
        <fullName evidence="2">YggT family protein</fullName>
    </submittedName>
</protein>
<evidence type="ECO:0000256" key="1">
    <source>
        <dbReference type="SAM" id="Phobius"/>
    </source>
</evidence>
<dbReference type="RefSeq" id="WP_261670771.1">
    <property type="nucleotide sequence ID" value="NZ_JARUJP010000001.1"/>
</dbReference>
<keyword evidence="3" id="KW-1185">Reference proteome</keyword>
<keyword evidence="1" id="KW-1133">Transmembrane helix</keyword>
<reference evidence="2 3" key="1">
    <citation type="submission" date="2023-04" db="EMBL/GenBank/DDBJ databases">
        <title>Clostridium tannerae sp. nov., isolated from the fecal material of an alpaca.</title>
        <authorList>
            <person name="Miller S."/>
            <person name="Hendry M."/>
            <person name="King J."/>
            <person name="Sankaranarayanan K."/>
            <person name="Lawson P.A."/>
        </authorList>
    </citation>
    <scope>NUCLEOTIDE SEQUENCE [LARGE SCALE GENOMIC DNA]</scope>
    <source>
        <strain evidence="2 3">A1-XYC3</strain>
    </source>
</reference>
<feature type="transmembrane region" description="Helical" evidence="1">
    <location>
        <begin position="6"/>
        <end position="30"/>
    </location>
</feature>